<dbReference type="PANTHER" id="PTHR23074:SF83">
    <property type="entry name" value="VACUOLAR PROTEIN SORTING-ASSOCIATED PROTEIN 4A"/>
    <property type="match status" value="1"/>
</dbReference>
<dbReference type="Pfam" id="PF00004">
    <property type="entry name" value="AAA"/>
    <property type="match status" value="1"/>
</dbReference>
<dbReference type="SUPFAM" id="SSF116846">
    <property type="entry name" value="MIT domain"/>
    <property type="match status" value="1"/>
</dbReference>
<protein>
    <recommendedName>
        <fullName evidence="5">AAA+ ATPase domain-containing protein</fullName>
    </recommendedName>
</protein>
<dbReference type="SUPFAM" id="SSF52540">
    <property type="entry name" value="P-loop containing nucleoside triphosphate hydrolases"/>
    <property type="match status" value="1"/>
</dbReference>
<dbReference type="InterPro" id="IPR050304">
    <property type="entry name" value="MT-severing_AAA_ATPase"/>
</dbReference>
<dbReference type="Pfam" id="PF17862">
    <property type="entry name" value="AAA_lid_3"/>
    <property type="match status" value="1"/>
</dbReference>
<feature type="domain" description="AAA+ ATPase" evidence="5">
    <location>
        <begin position="164"/>
        <end position="300"/>
    </location>
</feature>
<dbReference type="PROSITE" id="PS00674">
    <property type="entry name" value="AAA"/>
    <property type="match status" value="1"/>
</dbReference>
<reference evidence="6 7" key="1">
    <citation type="submission" date="2024-04" db="EMBL/GenBank/DDBJ databases">
        <title>Tritrichomonas musculus Genome.</title>
        <authorList>
            <person name="Alves-Ferreira E."/>
            <person name="Grigg M."/>
            <person name="Lorenzi H."/>
            <person name="Galac M."/>
        </authorList>
    </citation>
    <scope>NUCLEOTIDE SEQUENCE [LARGE SCALE GENOMIC DNA]</scope>
    <source>
        <strain evidence="6 7">EAF2021</strain>
    </source>
</reference>
<evidence type="ECO:0000313" key="6">
    <source>
        <dbReference type="EMBL" id="KAK8886958.1"/>
    </source>
</evidence>
<sequence>MASTFDKNQAIFYYDAGRKSLTQAVNMEKIRNYMAAKTFYLQARSQFNLALSCDPQKVQPIKAILTEFLNKCNERIDAIDNIKVSSPARHSGGSSGNNGSGGNSNNNDSDPSEFKDRISSAILIEKPNVHFSDVAGLHVAKSSLEEAVILPLRMPQLFTGERAPWHGILLYGPPGTGKSYLAKAIATEADNSTFLTVSTSDLVSKWVGESEKLIRALFDLAREKKPSIIFIDEIDSLLSNRSDQDTEASRRIKTEFLVQIDGVGKSMDGVLLLAATNLPWDLDPAVRRRFEKKIYIPLPDFEARKYLIGVRVKGTPNNLSDNDLSIIAQNTEGYSGSDLKILTREASFVSLRNLQQAQYFAEYQGMWWPCNPDQPGAVHKNWKELDPKKIHPPLMTVNDFMVSLQKVRPSVAQSDLKKYEDWTNEFGQEGC</sequence>
<organism evidence="6 7">
    <name type="scientific">Tritrichomonas musculus</name>
    <dbReference type="NCBI Taxonomy" id="1915356"/>
    <lineage>
        <taxon>Eukaryota</taxon>
        <taxon>Metamonada</taxon>
        <taxon>Parabasalia</taxon>
        <taxon>Tritrichomonadida</taxon>
        <taxon>Tritrichomonadidae</taxon>
        <taxon>Tritrichomonas</taxon>
    </lineage>
</organism>
<dbReference type="InterPro" id="IPR027417">
    <property type="entry name" value="P-loop_NTPase"/>
</dbReference>
<dbReference type="InterPro" id="IPR015415">
    <property type="entry name" value="Spast_Vps4_C"/>
</dbReference>
<dbReference type="Gene3D" id="1.10.8.60">
    <property type="match status" value="1"/>
</dbReference>
<dbReference type="InterPro" id="IPR003960">
    <property type="entry name" value="ATPase_AAA_CS"/>
</dbReference>
<accession>A0ABR2K759</accession>
<dbReference type="Gene3D" id="3.40.50.300">
    <property type="entry name" value="P-loop containing nucleotide triphosphate hydrolases"/>
    <property type="match status" value="1"/>
</dbReference>
<dbReference type="InterPro" id="IPR036181">
    <property type="entry name" value="MIT_dom_sf"/>
</dbReference>
<name>A0ABR2K759_9EUKA</name>
<keyword evidence="7" id="KW-1185">Reference proteome</keyword>
<evidence type="ECO:0000259" key="5">
    <source>
        <dbReference type="SMART" id="SM00382"/>
    </source>
</evidence>
<comment type="similarity">
    <text evidence="3">Belongs to the AAA ATPase family.</text>
</comment>
<comment type="caution">
    <text evidence="6">The sequence shown here is derived from an EMBL/GenBank/DDBJ whole genome shotgun (WGS) entry which is preliminary data.</text>
</comment>
<dbReference type="Pfam" id="PF09336">
    <property type="entry name" value="Vps4_C"/>
    <property type="match status" value="1"/>
</dbReference>
<evidence type="ECO:0000256" key="1">
    <source>
        <dbReference type="ARBA" id="ARBA00022741"/>
    </source>
</evidence>
<dbReference type="EMBL" id="JAPFFF010000006">
    <property type="protein sequence ID" value="KAK8886958.1"/>
    <property type="molecule type" value="Genomic_DNA"/>
</dbReference>
<dbReference type="PANTHER" id="PTHR23074">
    <property type="entry name" value="AAA DOMAIN-CONTAINING"/>
    <property type="match status" value="1"/>
</dbReference>
<gene>
    <name evidence="6" type="ORF">M9Y10_037993</name>
</gene>
<evidence type="ECO:0000256" key="3">
    <source>
        <dbReference type="RuleBase" id="RU003651"/>
    </source>
</evidence>
<evidence type="ECO:0000256" key="4">
    <source>
        <dbReference type="SAM" id="MobiDB-lite"/>
    </source>
</evidence>
<evidence type="ECO:0000256" key="2">
    <source>
        <dbReference type="ARBA" id="ARBA00022840"/>
    </source>
</evidence>
<feature type="compositionally biased region" description="Gly residues" evidence="4">
    <location>
        <begin position="93"/>
        <end position="102"/>
    </location>
</feature>
<dbReference type="Proteomes" id="UP001470230">
    <property type="component" value="Unassembled WGS sequence"/>
</dbReference>
<keyword evidence="1 3" id="KW-0547">Nucleotide-binding</keyword>
<proteinExistence type="inferred from homology"/>
<dbReference type="InterPro" id="IPR003959">
    <property type="entry name" value="ATPase_AAA_core"/>
</dbReference>
<evidence type="ECO:0000313" key="7">
    <source>
        <dbReference type="Proteomes" id="UP001470230"/>
    </source>
</evidence>
<dbReference type="InterPro" id="IPR041569">
    <property type="entry name" value="AAA_lid_3"/>
</dbReference>
<dbReference type="InterPro" id="IPR003593">
    <property type="entry name" value="AAA+_ATPase"/>
</dbReference>
<keyword evidence="2 3" id="KW-0067">ATP-binding</keyword>
<dbReference type="SMART" id="SM00382">
    <property type="entry name" value="AAA"/>
    <property type="match status" value="1"/>
</dbReference>
<feature type="region of interest" description="Disordered" evidence="4">
    <location>
        <begin position="83"/>
        <end position="113"/>
    </location>
</feature>